<keyword evidence="9" id="KW-0249">Electron transport</keyword>
<dbReference type="InterPro" id="IPR008698">
    <property type="entry name" value="NDUB7"/>
</dbReference>
<evidence type="ECO:0000256" key="13">
    <source>
        <dbReference type="SAM" id="Coils"/>
    </source>
</evidence>
<dbReference type="GO" id="GO:0005743">
    <property type="term" value="C:mitochondrial inner membrane"/>
    <property type="evidence" value="ECO:0007669"/>
    <property type="project" value="UniProtKB-SubCell"/>
</dbReference>
<accession>A0A834KLT7</accession>
<evidence type="ECO:0000256" key="4">
    <source>
        <dbReference type="ARBA" id="ARBA00008006"/>
    </source>
</evidence>
<keyword evidence="10" id="KW-0496">Mitochondrion</keyword>
<protein>
    <recommendedName>
        <fullName evidence="5">NADH dehydrogenase [ubiquinone] 1 beta subcomplex subunit 7</fullName>
    </recommendedName>
</protein>
<feature type="coiled-coil region" evidence="13">
    <location>
        <begin position="109"/>
        <end position="136"/>
    </location>
</feature>
<evidence type="ECO:0000256" key="1">
    <source>
        <dbReference type="ARBA" id="ARBA00003195"/>
    </source>
</evidence>
<evidence type="ECO:0000256" key="3">
    <source>
        <dbReference type="ARBA" id="ARBA00004637"/>
    </source>
</evidence>
<comment type="subcellular location">
    <subcellularLocation>
        <location evidence="3">Mitochondrion inner membrane</location>
        <topology evidence="3">Peripheral membrane protein</topology>
    </subcellularLocation>
    <subcellularLocation>
        <location evidence="2">Mitochondrion intermembrane space</location>
    </subcellularLocation>
</comment>
<evidence type="ECO:0000256" key="11">
    <source>
        <dbReference type="ARBA" id="ARBA00023136"/>
    </source>
</evidence>
<keyword evidence="6" id="KW-0813">Transport</keyword>
<name>A0A834KLT7_VESVU</name>
<keyword evidence="13" id="KW-0175">Coiled coil</keyword>
<dbReference type="AlphaFoldDB" id="A0A834KLT7"/>
<sequence>MVVFSSVSSKSSFSQTKMGTLWSSYVTHPDITPEAETAPTFDPLYGFQNGRKARVMIATDAEMKAARIPKRFRDYCAHKFLELEDCKKYHFPMMNKCDHQNHAYQQCQYQDYVLRMKEFERERRLSERQKRKQQAAAA</sequence>
<keyword evidence="7" id="KW-0679">Respiratory chain</keyword>
<evidence type="ECO:0000256" key="10">
    <source>
        <dbReference type="ARBA" id="ARBA00023128"/>
    </source>
</evidence>
<evidence type="ECO:0000256" key="9">
    <source>
        <dbReference type="ARBA" id="ARBA00022982"/>
    </source>
</evidence>
<evidence type="ECO:0000256" key="2">
    <source>
        <dbReference type="ARBA" id="ARBA00004569"/>
    </source>
</evidence>
<evidence type="ECO:0000256" key="5">
    <source>
        <dbReference type="ARBA" id="ARBA00018677"/>
    </source>
</evidence>
<dbReference type="Proteomes" id="UP000614350">
    <property type="component" value="Unassembled WGS sequence"/>
</dbReference>
<comment type="function">
    <text evidence="1">Accessory subunit of the mitochondrial membrane respiratory chain NADH dehydrogenase (Complex I), that is believed not to be involved in catalysis. Complex I functions in the transfer of electrons from NADH to the respiratory chain. The immediate electron acceptor for the enzyme is believed to be ubiquinone.</text>
</comment>
<dbReference type="PANTHER" id="PTHR20900">
    <property type="entry name" value="NADH:UBIQUINONE OXIDOREDUCTASE B18-LIKE SUBUNIT"/>
    <property type="match status" value="1"/>
</dbReference>
<reference evidence="14" key="1">
    <citation type="journal article" date="2020" name="G3 (Bethesda)">
        <title>High-Quality Assemblies for Three Invasive Social Wasps from the &lt;i&gt;Vespula&lt;/i&gt; Genus.</title>
        <authorList>
            <person name="Harrop T.W.R."/>
            <person name="Guhlin J."/>
            <person name="McLaughlin G.M."/>
            <person name="Permina E."/>
            <person name="Stockwell P."/>
            <person name="Gilligan J."/>
            <person name="Le Lec M.F."/>
            <person name="Gruber M.A.M."/>
            <person name="Quinn O."/>
            <person name="Lovegrove M."/>
            <person name="Duncan E.J."/>
            <person name="Remnant E.J."/>
            <person name="Van Eeckhoven J."/>
            <person name="Graham B."/>
            <person name="Knapp R.A."/>
            <person name="Langford K.W."/>
            <person name="Kronenberg Z."/>
            <person name="Press M.O."/>
            <person name="Eacker S.M."/>
            <person name="Wilson-Rankin E.E."/>
            <person name="Purcell J."/>
            <person name="Lester P.J."/>
            <person name="Dearden P.K."/>
        </authorList>
    </citation>
    <scope>NUCLEOTIDE SEQUENCE</scope>
    <source>
        <strain evidence="14">Marl-1</strain>
    </source>
</reference>
<comment type="caution">
    <text evidence="14">The sequence shown here is derived from an EMBL/GenBank/DDBJ whole genome shotgun (WGS) entry which is preliminary data.</text>
</comment>
<keyword evidence="12" id="KW-1015">Disulfide bond</keyword>
<gene>
    <name evidence="14" type="ORF">HZH66_001696</name>
</gene>
<evidence type="ECO:0000256" key="7">
    <source>
        <dbReference type="ARBA" id="ARBA00022660"/>
    </source>
</evidence>
<dbReference type="PANTHER" id="PTHR20900:SF0">
    <property type="entry name" value="NADH DEHYDROGENASE [UBIQUINONE] 1 BETA SUBCOMPLEX SUBUNIT 7"/>
    <property type="match status" value="1"/>
</dbReference>
<keyword evidence="8" id="KW-0999">Mitochondrion inner membrane</keyword>
<evidence type="ECO:0000313" key="15">
    <source>
        <dbReference type="Proteomes" id="UP000614350"/>
    </source>
</evidence>
<dbReference type="PROSITE" id="PS51808">
    <property type="entry name" value="CHCH"/>
    <property type="match status" value="1"/>
</dbReference>
<evidence type="ECO:0000256" key="8">
    <source>
        <dbReference type="ARBA" id="ARBA00022792"/>
    </source>
</evidence>
<dbReference type="GO" id="GO:0005758">
    <property type="term" value="C:mitochondrial intermembrane space"/>
    <property type="evidence" value="ECO:0007669"/>
    <property type="project" value="UniProtKB-SubCell"/>
</dbReference>
<proteinExistence type="inferred from homology"/>
<keyword evidence="11" id="KW-0472">Membrane</keyword>
<keyword evidence="15" id="KW-1185">Reference proteome</keyword>
<dbReference type="EMBL" id="JACSEA010000002">
    <property type="protein sequence ID" value="KAF7407159.1"/>
    <property type="molecule type" value="Genomic_DNA"/>
</dbReference>
<organism evidence="14 15">
    <name type="scientific">Vespula vulgaris</name>
    <name type="common">Yellow jacket</name>
    <name type="synonym">Wasp</name>
    <dbReference type="NCBI Taxonomy" id="7454"/>
    <lineage>
        <taxon>Eukaryota</taxon>
        <taxon>Metazoa</taxon>
        <taxon>Ecdysozoa</taxon>
        <taxon>Arthropoda</taxon>
        <taxon>Hexapoda</taxon>
        <taxon>Insecta</taxon>
        <taxon>Pterygota</taxon>
        <taxon>Neoptera</taxon>
        <taxon>Endopterygota</taxon>
        <taxon>Hymenoptera</taxon>
        <taxon>Apocrita</taxon>
        <taxon>Aculeata</taxon>
        <taxon>Vespoidea</taxon>
        <taxon>Vespidae</taxon>
        <taxon>Vespinae</taxon>
        <taxon>Vespula</taxon>
    </lineage>
</organism>
<evidence type="ECO:0000256" key="12">
    <source>
        <dbReference type="ARBA" id="ARBA00023157"/>
    </source>
</evidence>
<dbReference type="Pfam" id="PF05676">
    <property type="entry name" value="NDUF_B7"/>
    <property type="match status" value="1"/>
</dbReference>
<evidence type="ECO:0000313" key="14">
    <source>
        <dbReference type="EMBL" id="KAF7407159.1"/>
    </source>
</evidence>
<comment type="similarity">
    <text evidence="4">Belongs to the complex I NDUFB7 subunit family.</text>
</comment>
<evidence type="ECO:0000256" key="6">
    <source>
        <dbReference type="ARBA" id="ARBA00022448"/>
    </source>
</evidence>